<protein>
    <submittedName>
        <fullName evidence="2">Uncharacterized protein</fullName>
    </submittedName>
</protein>
<reference evidence="2 3" key="1">
    <citation type="journal article" date="2022" name="Front. Cell. Infect. Microbiol.">
        <title>The Genomes of Two Strains of Taenia crassiceps the Animal Model for the Study of Human Cysticercosis.</title>
        <authorList>
            <person name="Bobes R.J."/>
            <person name="Estrada K."/>
            <person name="Rios-Valencia D.G."/>
            <person name="Calderon-Gallegos A."/>
            <person name="de la Torre P."/>
            <person name="Carrero J.C."/>
            <person name="Sanchez-Flores A."/>
            <person name="Laclette J.P."/>
        </authorList>
    </citation>
    <scope>NUCLEOTIDE SEQUENCE [LARGE SCALE GENOMIC DNA]</scope>
    <source>
        <strain evidence="2">WFUcys</strain>
    </source>
</reference>
<gene>
    <name evidence="2" type="ORF">TcWFU_000592</name>
</gene>
<evidence type="ECO:0000256" key="1">
    <source>
        <dbReference type="SAM" id="MobiDB-lite"/>
    </source>
</evidence>
<sequence>MKLMAMNMTQTGVVPKPDTIKEGILQTKNRKRWSRGEHLRTNELICHQAGYSGSEPTDRVGTVDRDVNAQMRRASPYPCFIPIHTNKPN</sequence>
<evidence type="ECO:0000313" key="2">
    <source>
        <dbReference type="EMBL" id="KAL5111200.1"/>
    </source>
</evidence>
<dbReference type="EMBL" id="JAKROA010000001">
    <property type="protein sequence ID" value="KAL5111200.1"/>
    <property type="molecule type" value="Genomic_DNA"/>
</dbReference>
<keyword evidence="3" id="KW-1185">Reference proteome</keyword>
<accession>A0ABR4QNF2</accession>
<dbReference type="Proteomes" id="UP001651158">
    <property type="component" value="Unassembled WGS sequence"/>
</dbReference>
<name>A0ABR4QNF2_9CEST</name>
<comment type="caution">
    <text evidence="2">The sequence shown here is derived from an EMBL/GenBank/DDBJ whole genome shotgun (WGS) entry which is preliminary data.</text>
</comment>
<evidence type="ECO:0000313" key="3">
    <source>
        <dbReference type="Proteomes" id="UP001651158"/>
    </source>
</evidence>
<feature type="region of interest" description="Disordered" evidence="1">
    <location>
        <begin position="1"/>
        <end position="20"/>
    </location>
</feature>
<proteinExistence type="predicted"/>
<organism evidence="2 3">
    <name type="scientific">Taenia crassiceps</name>
    <dbReference type="NCBI Taxonomy" id="6207"/>
    <lineage>
        <taxon>Eukaryota</taxon>
        <taxon>Metazoa</taxon>
        <taxon>Spiralia</taxon>
        <taxon>Lophotrochozoa</taxon>
        <taxon>Platyhelminthes</taxon>
        <taxon>Cestoda</taxon>
        <taxon>Eucestoda</taxon>
        <taxon>Cyclophyllidea</taxon>
        <taxon>Taeniidae</taxon>
        <taxon>Taenia</taxon>
    </lineage>
</organism>